<dbReference type="InterPro" id="IPR029058">
    <property type="entry name" value="AB_hydrolase_fold"/>
</dbReference>
<reference evidence="3 4" key="1">
    <citation type="submission" date="2015-07" db="EMBL/GenBank/DDBJ databases">
        <title>Genome analysis of myxobacterium Chondromyces crocatus Cm c5 reveals a high potential for natural compound synthesis and the genetic basis for the loss of fruiting body formation.</title>
        <authorList>
            <person name="Zaburannyi N."/>
            <person name="Bunk B."/>
            <person name="Maier J."/>
            <person name="Overmann J."/>
            <person name="Mueller R."/>
        </authorList>
    </citation>
    <scope>NUCLEOTIDE SEQUENCE [LARGE SCALE GENOMIC DNA]</scope>
    <source>
        <strain evidence="3 4">Cm c5</strain>
    </source>
</reference>
<dbReference type="AlphaFoldDB" id="A0A0K1EE32"/>
<evidence type="ECO:0000256" key="1">
    <source>
        <dbReference type="ARBA" id="ARBA00007169"/>
    </source>
</evidence>
<protein>
    <submittedName>
        <fullName evidence="3">Thioesterase</fullName>
    </submittedName>
</protein>
<dbReference type="Pfam" id="PF00975">
    <property type="entry name" value="Thioesterase"/>
    <property type="match status" value="1"/>
</dbReference>
<proteinExistence type="inferred from homology"/>
<dbReference type="STRING" id="52.CMC5_029890"/>
<organism evidence="3 4">
    <name type="scientific">Chondromyces crocatus</name>
    <dbReference type="NCBI Taxonomy" id="52"/>
    <lineage>
        <taxon>Bacteria</taxon>
        <taxon>Pseudomonadati</taxon>
        <taxon>Myxococcota</taxon>
        <taxon>Polyangia</taxon>
        <taxon>Polyangiales</taxon>
        <taxon>Polyangiaceae</taxon>
        <taxon>Chondromyces</taxon>
    </lineage>
</organism>
<keyword evidence="4" id="KW-1185">Reference proteome</keyword>
<dbReference type="SUPFAM" id="SSF53474">
    <property type="entry name" value="alpha/beta-Hydrolases"/>
    <property type="match status" value="1"/>
</dbReference>
<dbReference type="PANTHER" id="PTHR11487">
    <property type="entry name" value="THIOESTERASE"/>
    <property type="match status" value="1"/>
</dbReference>
<feature type="domain" description="Thioesterase" evidence="2">
    <location>
        <begin position="27"/>
        <end position="250"/>
    </location>
</feature>
<dbReference type="InterPro" id="IPR012223">
    <property type="entry name" value="TEII"/>
</dbReference>
<evidence type="ECO:0000313" key="4">
    <source>
        <dbReference type="Proteomes" id="UP000067626"/>
    </source>
</evidence>
<sequence>MSTQRLQQAAKSPWLLGFRAVSNPRLRLFCFHHAGGNAGSYRSWATALPSDIEVLAVQLPGRGTRFKEPLLTRRTPLLDALLPVITQAASGAPFAFFGHSLGALIAFDVTCALHAARASLPRLLIASAHQAPGLPDTDEPLHALPDADFVAALRRFGGMPQAVLQQPELMELVLPILRADFELSESWRTASDAPLPVSITALGGLADVSVSETALEAWRMHTQRDFSRHMFPGDHFFLQSSERAVIDLIARAVAHIE</sequence>
<dbReference type="OrthoDB" id="8480037at2"/>
<dbReference type="GO" id="GO:0008610">
    <property type="term" value="P:lipid biosynthetic process"/>
    <property type="evidence" value="ECO:0007669"/>
    <property type="project" value="TreeGrafter"/>
</dbReference>
<gene>
    <name evidence="3" type="ORF">CMC5_029890</name>
</gene>
<dbReference type="Gene3D" id="3.40.50.1820">
    <property type="entry name" value="alpha/beta hydrolase"/>
    <property type="match status" value="1"/>
</dbReference>
<name>A0A0K1EE32_CHOCO</name>
<dbReference type="InterPro" id="IPR001031">
    <property type="entry name" value="Thioesterase"/>
</dbReference>
<evidence type="ECO:0000313" key="3">
    <source>
        <dbReference type="EMBL" id="AKT38843.1"/>
    </source>
</evidence>
<evidence type="ECO:0000259" key="2">
    <source>
        <dbReference type="Pfam" id="PF00975"/>
    </source>
</evidence>
<dbReference type="PANTHER" id="PTHR11487:SF0">
    <property type="entry name" value="S-ACYL FATTY ACID SYNTHASE THIOESTERASE, MEDIUM CHAIN"/>
    <property type="match status" value="1"/>
</dbReference>
<dbReference type="Proteomes" id="UP000067626">
    <property type="component" value="Chromosome"/>
</dbReference>
<dbReference type="EMBL" id="CP012159">
    <property type="protein sequence ID" value="AKT38843.1"/>
    <property type="molecule type" value="Genomic_DNA"/>
</dbReference>
<comment type="similarity">
    <text evidence="1">Belongs to the thioesterase family.</text>
</comment>
<accession>A0A0K1EE32</accession>
<dbReference type="RefSeq" id="WP_063796275.1">
    <property type="nucleotide sequence ID" value="NZ_CP012159.1"/>
</dbReference>
<dbReference type="KEGG" id="ccro:CMC5_029890"/>